<evidence type="ECO:0000256" key="1">
    <source>
        <dbReference type="SAM" id="MobiDB-lite"/>
    </source>
</evidence>
<dbReference type="PANTHER" id="PTHR36844:SF1">
    <property type="entry name" value="PROTEASE PRSW"/>
    <property type="match status" value="1"/>
</dbReference>
<feature type="region of interest" description="Disordered" evidence="1">
    <location>
        <begin position="427"/>
        <end position="471"/>
    </location>
</feature>
<dbReference type="Pfam" id="PF13367">
    <property type="entry name" value="PrsW-protease"/>
    <property type="match status" value="1"/>
</dbReference>
<feature type="transmembrane region" description="Helical" evidence="2">
    <location>
        <begin position="151"/>
        <end position="175"/>
    </location>
</feature>
<reference evidence="3 4" key="1">
    <citation type="submission" date="2022-03" db="EMBL/GenBank/DDBJ databases">
        <title>Complete genome of Streptomyces rimosus ssp. rimosus R7 (=ATCC 10970).</title>
        <authorList>
            <person name="Beganovic S."/>
            <person name="Ruckert C."/>
            <person name="Busche T."/>
            <person name="Kalinowski J."/>
            <person name="Wittmann C."/>
        </authorList>
    </citation>
    <scope>NUCLEOTIDE SEQUENCE [LARGE SCALE GENOMIC DNA]</scope>
    <source>
        <strain evidence="3 4">R7</strain>
    </source>
</reference>
<organism evidence="3 4">
    <name type="scientific">Streptomyces rimosus subsp. rimosus</name>
    <dbReference type="NCBI Taxonomy" id="132474"/>
    <lineage>
        <taxon>Bacteria</taxon>
        <taxon>Bacillati</taxon>
        <taxon>Actinomycetota</taxon>
        <taxon>Actinomycetes</taxon>
        <taxon>Kitasatosporales</taxon>
        <taxon>Streptomycetaceae</taxon>
        <taxon>Streptomyces</taxon>
    </lineage>
</organism>
<keyword evidence="2" id="KW-0472">Membrane</keyword>
<dbReference type="RefSeq" id="WP_003980619.1">
    <property type="nucleotide sequence ID" value="NZ_CP043497.1"/>
</dbReference>
<evidence type="ECO:0000313" key="3">
    <source>
        <dbReference type="EMBL" id="UNZ04700.1"/>
    </source>
</evidence>
<evidence type="ECO:0000256" key="2">
    <source>
        <dbReference type="SAM" id="Phobius"/>
    </source>
</evidence>
<feature type="transmembrane region" description="Helical" evidence="2">
    <location>
        <begin position="75"/>
        <end position="99"/>
    </location>
</feature>
<feature type="transmembrane region" description="Helical" evidence="2">
    <location>
        <begin position="48"/>
        <end position="69"/>
    </location>
</feature>
<gene>
    <name evidence="3" type="ORF">SRIMR7_21330</name>
</gene>
<feature type="transmembrane region" description="Helical" evidence="2">
    <location>
        <begin position="111"/>
        <end position="131"/>
    </location>
</feature>
<dbReference type="GeneID" id="66856197"/>
<sequence>MNPPQPPPLPPKPAYAPDPRYAASAASPAAAQWHYAPRRRPAPWHSRTARAIALFSLLALSGVIILAMVRQQTGTQGFLVGLGLAVFPVPVLIAGFCWLDRIDPEPRRNLVFAFAWGACAATLVALLANGLATNWLENNLSTLSPDDAQTWGATVFAPVIEESVKAAAVVLLFLFRRQNFAGVTDGLVLAGITATGFAFTENILYLGNAFGQDQSLGHTGLDSLTAGTFFVRIIMSPFAHPLFTMLTGLAFGIAATSYPHRRPLRLALPFLGLATAVLLHAIWNAATTLGDLGFLTVYGLFMLPVFAALTWLAVWARHRELLALRTYLPPYVTTGWLSPTEPISLSSLKTRSVARDIARRTQGPTAARAVTEYAATATTLAFLRRQAHRTGPTPTFPTQEQALLNHLWQHKPVAHPALLQALHTTHRPLYTPQSPPHPMASPSAIRIPPAPQNAPGPSSPRPPHDGSPPAA</sequence>
<dbReference type="EMBL" id="CP094298">
    <property type="protein sequence ID" value="UNZ04700.1"/>
    <property type="molecule type" value="Genomic_DNA"/>
</dbReference>
<dbReference type="InterPro" id="IPR026898">
    <property type="entry name" value="PrsW"/>
</dbReference>
<evidence type="ECO:0008006" key="5">
    <source>
        <dbReference type="Google" id="ProtNLM"/>
    </source>
</evidence>
<dbReference type="Proteomes" id="UP000829494">
    <property type="component" value="Chromosome"/>
</dbReference>
<feature type="transmembrane region" description="Helical" evidence="2">
    <location>
        <begin position="187"/>
        <end position="209"/>
    </location>
</feature>
<protein>
    <recommendedName>
        <fullName evidence="5">PrsW family intramembrane metalloprotease</fullName>
    </recommendedName>
</protein>
<keyword evidence="2" id="KW-0812">Transmembrane</keyword>
<feature type="transmembrane region" description="Helical" evidence="2">
    <location>
        <begin position="229"/>
        <end position="254"/>
    </location>
</feature>
<proteinExistence type="predicted"/>
<feature type="compositionally biased region" description="Pro residues" evidence="1">
    <location>
        <begin position="448"/>
        <end position="461"/>
    </location>
</feature>
<feature type="transmembrane region" description="Helical" evidence="2">
    <location>
        <begin position="292"/>
        <end position="315"/>
    </location>
</feature>
<keyword evidence="2" id="KW-1133">Transmembrane helix</keyword>
<keyword evidence="4" id="KW-1185">Reference proteome</keyword>
<evidence type="ECO:0000313" key="4">
    <source>
        <dbReference type="Proteomes" id="UP000829494"/>
    </source>
</evidence>
<dbReference type="PANTHER" id="PTHR36844">
    <property type="entry name" value="PROTEASE PRSW"/>
    <property type="match status" value="1"/>
</dbReference>
<name>A0ABY3Z2Z6_STRRM</name>
<accession>A0ABY3Z2Z6</accession>
<feature type="transmembrane region" description="Helical" evidence="2">
    <location>
        <begin position="266"/>
        <end position="286"/>
    </location>
</feature>